<name>A0ABP3E481_9GAMM</name>
<keyword evidence="2" id="KW-1185">Reference proteome</keyword>
<proteinExistence type="predicted"/>
<dbReference type="InterPro" id="IPR025048">
    <property type="entry name" value="DUF3987"/>
</dbReference>
<dbReference type="EMBL" id="BAAAFO010000002">
    <property type="protein sequence ID" value="GAA0250915.1"/>
    <property type="molecule type" value="Genomic_DNA"/>
</dbReference>
<sequence length="483" mass="53825">MNRPSFKIFPENAFYSSVSKAFHEVCTNLQAPAGLIAGAFLTALSICAESDVDVLHPSGQISPSSLYIGTIADSGERKTATDKIVLAVIYARDVKAATEHKRAVSAYRADVRYWTAKDAALQRKLVKAISKGDDTDELRLELKEHAEAEPPPPQRQRLVYQSITERPLMEAIQGDSRCIAILSDEGSIVLKGGATNKIAALNKAWDGPSLLTFDRADDSIEARDPRVTVSFMIQEKLFEDFMQKRGGAVRESGFLARFLVCWPASTQGFRFMSLDEPVWDHLKAFHKRMDDLLEATASRREAGDTTRTLLSFSPEAKELWVTVQNAIEPKLQQGGEFQSVRDFASKSMEIAGRLAACMHHFEGVAGNTISMESLQRALSLLQYYFSEYVDLFGSKADLPLEQRDARSLLSYLHSRYWRNGLYAALRSEVRKCGPVRHQGRFDRAIQALTWGGSIGVATDQAHSRKGKLWIHLNPHVFANMGHA</sequence>
<evidence type="ECO:0000313" key="2">
    <source>
        <dbReference type="Proteomes" id="UP001500657"/>
    </source>
</evidence>
<evidence type="ECO:0000313" key="1">
    <source>
        <dbReference type="EMBL" id="GAA0250915.1"/>
    </source>
</evidence>
<dbReference type="Pfam" id="PF13148">
    <property type="entry name" value="DUF3987"/>
    <property type="match status" value="1"/>
</dbReference>
<dbReference type="Proteomes" id="UP001500657">
    <property type="component" value="Unassembled WGS sequence"/>
</dbReference>
<organism evidence="1 2">
    <name type="scientific">Rhodanobacter caeni</name>
    <dbReference type="NCBI Taxonomy" id="657654"/>
    <lineage>
        <taxon>Bacteria</taxon>
        <taxon>Pseudomonadati</taxon>
        <taxon>Pseudomonadota</taxon>
        <taxon>Gammaproteobacteria</taxon>
        <taxon>Lysobacterales</taxon>
        <taxon>Rhodanobacteraceae</taxon>
        <taxon>Rhodanobacter</taxon>
    </lineage>
</organism>
<dbReference type="RefSeq" id="WP_343881840.1">
    <property type="nucleotide sequence ID" value="NZ_BAAAFO010000002.1"/>
</dbReference>
<comment type="caution">
    <text evidence="1">The sequence shown here is derived from an EMBL/GenBank/DDBJ whole genome shotgun (WGS) entry which is preliminary data.</text>
</comment>
<reference evidence="2" key="1">
    <citation type="journal article" date="2019" name="Int. J. Syst. Evol. Microbiol.">
        <title>The Global Catalogue of Microorganisms (GCM) 10K type strain sequencing project: providing services to taxonomists for standard genome sequencing and annotation.</title>
        <authorList>
            <consortium name="The Broad Institute Genomics Platform"/>
            <consortium name="The Broad Institute Genome Sequencing Center for Infectious Disease"/>
            <person name="Wu L."/>
            <person name="Ma J."/>
        </authorList>
    </citation>
    <scope>NUCLEOTIDE SEQUENCE [LARGE SCALE GENOMIC DNA]</scope>
    <source>
        <strain evidence="2">JCM 16242</strain>
    </source>
</reference>
<gene>
    <name evidence="1" type="ORF">GCM10009126_15450</name>
</gene>
<protein>
    <submittedName>
        <fullName evidence="1">YfjI family protein</fullName>
    </submittedName>
</protein>
<accession>A0ABP3E481</accession>